<evidence type="ECO:0000256" key="2">
    <source>
        <dbReference type="ARBA" id="ARBA00022692"/>
    </source>
</evidence>
<organism evidence="8">
    <name type="scientific">Baileyella intestinalis</name>
    <dbReference type="NCBI Taxonomy" id="2606709"/>
    <lineage>
        <taxon>Bacteria</taxon>
        <taxon>Bacillati</taxon>
        <taxon>Bacillota</taxon>
        <taxon>Clostridia</taxon>
        <taxon>Peptostreptococcales</taxon>
        <taxon>Anaerovoracaceae</taxon>
        <taxon>Baileyella</taxon>
    </lineage>
</organism>
<keyword evidence="1 7" id="KW-1003">Cell membrane</keyword>
<evidence type="ECO:0000256" key="4">
    <source>
        <dbReference type="ARBA" id="ARBA00023136"/>
    </source>
</evidence>
<comment type="caution">
    <text evidence="8">The sequence shown here is derived from an EMBL/GenBank/DDBJ whole genome shotgun (WGS) entry which is preliminary data.</text>
</comment>
<dbReference type="PANTHER" id="PTHR30518">
    <property type="entry name" value="ENDOLYTIC MUREIN TRANSGLYCOSYLASE"/>
    <property type="match status" value="1"/>
</dbReference>
<dbReference type="EMBL" id="VUNB01000004">
    <property type="protein sequence ID" value="MST69092.1"/>
    <property type="molecule type" value="Genomic_DNA"/>
</dbReference>
<accession>A0A6A8M6W8</accession>
<dbReference type="GO" id="GO:0071555">
    <property type="term" value="P:cell wall organization"/>
    <property type="evidence" value="ECO:0007669"/>
    <property type="project" value="UniProtKB-KW"/>
</dbReference>
<keyword evidence="5 7" id="KW-0456">Lyase</keyword>
<dbReference type="CDD" id="cd08010">
    <property type="entry name" value="MltG_like"/>
    <property type="match status" value="1"/>
</dbReference>
<evidence type="ECO:0000256" key="3">
    <source>
        <dbReference type="ARBA" id="ARBA00022989"/>
    </source>
</evidence>
<evidence type="ECO:0000313" key="8">
    <source>
        <dbReference type="EMBL" id="MST69092.1"/>
    </source>
</evidence>
<dbReference type="HAMAP" id="MF_02065">
    <property type="entry name" value="MltG"/>
    <property type="match status" value="1"/>
</dbReference>
<proteinExistence type="inferred from homology"/>
<gene>
    <name evidence="7 8" type="primary">mltG</name>
    <name evidence="8" type="ORF">FYJ66_05730</name>
</gene>
<keyword evidence="3 7" id="KW-1133">Transmembrane helix</keyword>
<dbReference type="Pfam" id="PF02618">
    <property type="entry name" value="YceG"/>
    <property type="match status" value="1"/>
</dbReference>
<name>A0A6A8M6W8_9FIRM</name>
<comment type="similarity">
    <text evidence="7">Belongs to the transglycosylase MltG family.</text>
</comment>
<dbReference type="NCBIfam" id="TIGR00247">
    <property type="entry name" value="endolytic transglycosylase MltG"/>
    <property type="match status" value="1"/>
</dbReference>
<dbReference type="RefSeq" id="WP_154572560.1">
    <property type="nucleotide sequence ID" value="NZ_JAQXPA010000026.1"/>
</dbReference>
<keyword evidence="4 7" id="KW-0472">Membrane</keyword>
<dbReference type="AlphaFoldDB" id="A0A6A8M6W8"/>
<dbReference type="GO" id="GO:0008932">
    <property type="term" value="F:lytic endotransglycosylase activity"/>
    <property type="evidence" value="ECO:0007669"/>
    <property type="project" value="UniProtKB-UniRule"/>
</dbReference>
<evidence type="ECO:0000256" key="5">
    <source>
        <dbReference type="ARBA" id="ARBA00023239"/>
    </source>
</evidence>
<evidence type="ECO:0000256" key="7">
    <source>
        <dbReference type="HAMAP-Rule" id="MF_02065"/>
    </source>
</evidence>
<reference evidence="8" key="1">
    <citation type="submission" date="2019-09" db="EMBL/GenBank/DDBJ databases">
        <title>In-depth cultivation of the pig gut microbiome towards novel bacterial diversity and tailored functional studies.</title>
        <authorList>
            <person name="Wylensek D."/>
            <person name="Hitch T.C.A."/>
            <person name="Clavel T."/>
        </authorList>
    </citation>
    <scope>NUCLEOTIDE SEQUENCE</scope>
    <source>
        <strain evidence="8">RF-744-FAT-WT-3</strain>
    </source>
</reference>
<sequence length="352" mass="38923">MNKTVKKAIVILVIILAVVVAASLGLSALNKPLNRNDQTYKNVTIEQGSSTGDIAAILKKNGLINSEGSYKFLSKIWRYDGKYKAGMYSLSPSMTKSEIADIIKSGKSQGLTVTIPEGYTVDQIAKLLADQGLVDKDKFLDACANGDFSKFSFVPSDKKGDPNRLEGFLFPETYQLPVNADAEQIIVMMLSQFQTVYSDKYQKKAESMGLTTEQVITIASLIEKEAAADQDRAKVASVIYNRLDKDMALQFCSSVQYLLDKQGIHKEILSEADTQIDSPYNTYINKGLPPAPICSPGKASIRAALWPDKTDYLYFVVSPKLDGTNEFTSDYDEFQKISSEYAKAVEKRDSKK</sequence>
<dbReference type="EC" id="4.2.2.29" evidence="7"/>
<dbReference type="InterPro" id="IPR003770">
    <property type="entry name" value="MLTG-like"/>
</dbReference>
<keyword evidence="6 7" id="KW-0961">Cell wall biogenesis/degradation</keyword>
<keyword evidence="2 7" id="KW-0812">Transmembrane</keyword>
<comment type="function">
    <text evidence="7">Functions as a peptidoglycan terminase that cleaves nascent peptidoglycan strands endolytically to terminate their elongation.</text>
</comment>
<dbReference type="GO" id="GO:0009252">
    <property type="term" value="P:peptidoglycan biosynthetic process"/>
    <property type="evidence" value="ECO:0007669"/>
    <property type="project" value="UniProtKB-UniRule"/>
</dbReference>
<feature type="site" description="Important for catalytic activity" evidence="7">
    <location>
        <position position="225"/>
    </location>
</feature>
<dbReference type="PANTHER" id="PTHR30518:SF2">
    <property type="entry name" value="ENDOLYTIC MUREIN TRANSGLYCOSYLASE"/>
    <property type="match status" value="1"/>
</dbReference>
<comment type="catalytic activity">
    <reaction evidence="7">
        <text>a peptidoglycan chain = a peptidoglycan chain with N-acetyl-1,6-anhydromuramyl-[peptide] at the reducing end + a peptidoglycan chain with N-acetylglucosamine at the non-reducing end.</text>
        <dbReference type="EC" id="4.2.2.29"/>
    </reaction>
</comment>
<dbReference type="Gene3D" id="3.30.1490.480">
    <property type="entry name" value="Endolytic murein transglycosylase"/>
    <property type="match status" value="2"/>
</dbReference>
<evidence type="ECO:0000256" key="1">
    <source>
        <dbReference type="ARBA" id="ARBA00022475"/>
    </source>
</evidence>
<protein>
    <recommendedName>
        <fullName evidence="7">Endolytic murein transglycosylase</fullName>
        <ecNumber evidence="7">4.2.2.29</ecNumber>
    </recommendedName>
    <alternativeName>
        <fullName evidence="7">Peptidoglycan lytic transglycosylase</fullName>
    </alternativeName>
    <alternativeName>
        <fullName evidence="7">Peptidoglycan polymerization terminase</fullName>
    </alternativeName>
</protein>
<dbReference type="GO" id="GO:0005886">
    <property type="term" value="C:plasma membrane"/>
    <property type="evidence" value="ECO:0007669"/>
    <property type="project" value="UniProtKB-UniRule"/>
</dbReference>
<evidence type="ECO:0000256" key="6">
    <source>
        <dbReference type="ARBA" id="ARBA00023316"/>
    </source>
</evidence>